<dbReference type="HOGENOM" id="CLU_264168_0_0_10"/>
<dbReference type="InterPro" id="IPR026444">
    <property type="entry name" value="Secre_tail"/>
</dbReference>
<dbReference type="Pfam" id="PF22352">
    <property type="entry name" value="K319L-like_PKD"/>
    <property type="match status" value="4"/>
</dbReference>
<dbReference type="GO" id="GO:0016020">
    <property type="term" value="C:membrane"/>
    <property type="evidence" value="ECO:0007669"/>
    <property type="project" value="UniProtKB-SubCell"/>
</dbReference>
<evidence type="ECO:0000256" key="1">
    <source>
        <dbReference type="ARBA" id="ARBA00004370"/>
    </source>
</evidence>
<dbReference type="PANTHER" id="PTHR46182:SF2">
    <property type="entry name" value="FI19480P1"/>
    <property type="match status" value="1"/>
</dbReference>
<dbReference type="AlphaFoldDB" id="G8TEX8"/>
<dbReference type="InterPro" id="IPR037524">
    <property type="entry name" value="PA14/GLEYA"/>
</dbReference>
<protein>
    <submittedName>
        <fullName evidence="9">PA14 domain protein</fullName>
    </submittedName>
</protein>
<feature type="domain" description="G8" evidence="7">
    <location>
        <begin position="65"/>
        <end position="188"/>
    </location>
</feature>
<reference evidence="9 10" key="1">
    <citation type="submission" date="2011-12" db="EMBL/GenBank/DDBJ databases">
        <title>The complete genome of Niastella koreensis GR20-10.</title>
        <authorList>
            <consortium name="US DOE Joint Genome Institute (JGI-PGF)"/>
            <person name="Lucas S."/>
            <person name="Han J."/>
            <person name="Lapidus A."/>
            <person name="Bruce D."/>
            <person name="Goodwin L."/>
            <person name="Pitluck S."/>
            <person name="Peters L."/>
            <person name="Kyrpides N."/>
            <person name="Mavromatis K."/>
            <person name="Ivanova N."/>
            <person name="Mikhailova N."/>
            <person name="Davenport K."/>
            <person name="Saunders E."/>
            <person name="Detter J.C."/>
            <person name="Tapia R."/>
            <person name="Han C."/>
            <person name="Land M."/>
            <person name="Hauser L."/>
            <person name="Markowitz V."/>
            <person name="Cheng J.-F."/>
            <person name="Hugenholtz P."/>
            <person name="Woyke T."/>
            <person name="Wu D."/>
            <person name="Tindall B."/>
            <person name="Pomrenke H."/>
            <person name="Brambilla E."/>
            <person name="Klenk H.-P."/>
            <person name="Eisen J.A."/>
        </authorList>
    </citation>
    <scope>NUCLEOTIDE SEQUENCE [LARGE SCALE GENOMIC DNA]</scope>
    <source>
        <strain evidence="10">DSM 17620 / KACC 11465 / NBRC 106392 / GR20-10</strain>
    </source>
</reference>
<dbReference type="Pfam" id="PF10162">
    <property type="entry name" value="G8"/>
    <property type="match status" value="1"/>
</dbReference>
<comment type="subcellular location">
    <subcellularLocation>
        <location evidence="1">Membrane</location>
    </subcellularLocation>
</comment>
<dbReference type="Gene3D" id="2.60.40.10">
    <property type="entry name" value="Immunoglobulins"/>
    <property type="match status" value="4"/>
</dbReference>
<dbReference type="InterPro" id="IPR035986">
    <property type="entry name" value="PKD_dom_sf"/>
</dbReference>
<dbReference type="PROSITE" id="PS51484">
    <property type="entry name" value="G8"/>
    <property type="match status" value="1"/>
</dbReference>
<name>G8TEX8_NIAKG</name>
<dbReference type="InterPro" id="IPR000601">
    <property type="entry name" value="PKD_dom"/>
</dbReference>
<keyword evidence="4" id="KW-0472">Membrane</keyword>
<accession>G8TEX8</accession>
<dbReference type="PROSITE" id="PS50093">
    <property type="entry name" value="PKD"/>
    <property type="match status" value="1"/>
</dbReference>
<dbReference type="PROSITE" id="PS51820">
    <property type="entry name" value="PA14"/>
    <property type="match status" value="1"/>
</dbReference>
<dbReference type="PATRIC" id="fig|700598.3.peg.5455"/>
<dbReference type="InterPro" id="IPR013783">
    <property type="entry name" value="Ig-like_fold"/>
</dbReference>
<organism evidence="9 10">
    <name type="scientific">Niastella koreensis (strain DSM 17620 / KACC 11465 / NBRC 106392 / GR20-10)</name>
    <dbReference type="NCBI Taxonomy" id="700598"/>
    <lineage>
        <taxon>Bacteria</taxon>
        <taxon>Pseudomonadati</taxon>
        <taxon>Bacteroidota</taxon>
        <taxon>Chitinophagia</taxon>
        <taxon>Chitinophagales</taxon>
        <taxon>Chitinophagaceae</taxon>
        <taxon>Niastella</taxon>
    </lineage>
</organism>
<dbReference type="OrthoDB" id="9805017at2"/>
<dbReference type="FunFam" id="2.60.40.10:FF:000257">
    <property type="entry name" value="Dyslexia-associated protein KIAA0319-like"/>
    <property type="match status" value="1"/>
</dbReference>
<evidence type="ECO:0000259" key="8">
    <source>
        <dbReference type="PROSITE" id="PS51820"/>
    </source>
</evidence>
<dbReference type="Proteomes" id="UP000005438">
    <property type="component" value="Chromosome"/>
</dbReference>
<evidence type="ECO:0000256" key="4">
    <source>
        <dbReference type="ARBA" id="ARBA00023136"/>
    </source>
</evidence>
<feature type="domain" description="PKD" evidence="6">
    <location>
        <begin position="818"/>
        <end position="894"/>
    </location>
</feature>
<dbReference type="KEGG" id="nko:Niako_5329"/>
<evidence type="ECO:0000256" key="5">
    <source>
        <dbReference type="ARBA" id="ARBA00023180"/>
    </source>
</evidence>
<sequence length="1268" mass="133742">MNHNTTRRKFLRDTSLTATGVAIATQLGAKKQEIRASVVKCAPRQTFALEGTISTVQSGNWSDPGTWGGKLPGPSDIPLISSGHTVTYDLTTASYAGVSVSSGATLQFDSNNSRTLQTSGNVVVEGKLTMRPSSASVIQLLQFININESNFVGGGMDVLTTDVGLWAMGSGILDLVGTTKTAFVRASGNIAAGATSINLNSSPTGWQVGDEISIAPTDSPAVGDAYLTGFDERTIKSISGSSITLSAATLRAHPQINNMWTAEVINLTRNVRVEGTAKGRTHIFIRSSVPQSISNIQIRYIGPRKDRGGDSTAEFVLGRYGIHFHHCDNGSVGSVVEGCVVRDTGSHCYVPHASNGITMKGNVAYNGMEIAFWWDVLDLTHAITWDGNLVAISNFIHNALDVDSSDAPTFASSGFLLGIGDDNVCNNNVVIGTTGDFRAGGAYYWMEGKIESIWEFKNNMAHNCHCGLISWQNNLKNHINHDSIIYNCGMGIYHGAYTNTYLYTGGYIYNSLITIKASSGNSNALKFQNLIIDAAGQDYAIVLDEGPLDGARPVFIRNCTITGHKVAGIMNASPQALKDLDIIMCTTSGIAGGALALASSAVDYLLSPVASSTENIRVQPISGTPYMLTKSGKSTIAPFAATIWGNGLGLKGDYFSDAALSKPVFSRIDPNISFVDWTELGVNYRITSNTYSIRWTGKIMAQFTEAYTFTLETGGGVRFWVDGKLLLDSWKEMYPGQLNATAINLVAGQKYDIKIEHFNTDDRMGMGLYWSSPSTIMEYVPMDQLFADPIGTTPPPTTNQPPVANAGTDMTITLPANTVTLDGTASKDPDGTIKTYAWAKTGGPSQYNITSAGAATTTVTGLAAGVYVFRLTVTDDKGATATDDVTVTVQAANLAPVANAGADINLTLPNNSATLNGGASKDPDGTIATYAWTKVSGPSNFTFANASSAATAVSGLVAGTYVFRLTVTDDKGATAYDDVNVIVSNTTTPANQAPVSNAGADQVITLPTNSVTLNGSGSKDPDGSITKYLWTQSGGPNTALIASVGSAITVVSNLVVGTYVFSLTVTDNSGATAKDDVTIVVNDVTSPGNQPPVANAGNDVTVQLPNAGITLDGSQSYDADGKIVAYKWVKISGPTTFTLLTPSAATTVLNNMVAGTYVFRLTVTDDKGATNTDTVTVTVLGVKQPDLGILTVVASPNPSTTTFKLKITSANTDPIFIHIYDSTGGYVTSIYNVSNNATITVGAYWRPGIYTVVVWQGSIKAITKLVKQ</sequence>
<dbReference type="STRING" id="700598.Niako_5329"/>
<dbReference type="RefSeq" id="WP_014221477.1">
    <property type="nucleotide sequence ID" value="NC_016609.1"/>
</dbReference>
<dbReference type="InterPro" id="IPR022409">
    <property type="entry name" value="PKD/Chitinase_dom"/>
</dbReference>
<dbReference type="NCBIfam" id="TIGR04183">
    <property type="entry name" value="Por_Secre_tail"/>
    <property type="match status" value="1"/>
</dbReference>
<dbReference type="Pfam" id="PF07691">
    <property type="entry name" value="PA14"/>
    <property type="match status" value="1"/>
</dbReference>
<dbReference type="PROSITE" id="PS51318">
    <property type="entry name" value="TAT"/>
    <property type="match status" value="1"/>
</dbReference>
<dbReference type="FunFam" id="2.60.40.10:FF:000061">
    <property type="entry name" value="Dyslexia-associated protein KIAA0319 homolog"/>
    <property type="match status" value="2"/>
</dbReference>
<dbReference type="SMART" id="SM00089">
    <property type="entry name" value="PKD"/>
    <property type="match status" value="4"/>
</dbReference>
<dbReference type="InterPro" id="IPR011658">
    <property type="entry name" value="PA14_dom"/>
</dbReference>
<evidence type="ECO:0000313" key="10">
    <source>
        <dbReference type="Proteomes" id="UP000005438"/>
    </source>
</evidence>
<dbReference type="CDD" id="cd00146">
    <property type="entry name" value="PKD"/>
    <property type="match status" value="3"/>
</dbReference>
<dbReference type="GO" id="GO:0031410">
    <property type="term" value="C:cytoplasmic vesicle"/>
    <property type="evidence" value="ECO:0007669"/>
    <property type="project" value="TreeGrafter"/>
</dbReference>
<evidence type="ECO:0000256" key="2">
    <source>
        <dbReference type="ARBA" id="ARBA00022692"/>
    </source>
</evidence>
<dbReference type="SUPFAM" id="SSF56988">
    <property type="entry name" value="Anthrax protective antigen"/>
    <property type="match status" value="1"/>
</dbReference>
<dbReference type="InterPro" id="IPR006311">
    <property type="entry name" value="TAT_signal"/>
</dbReference>
<evidence type="ECO:0000256" key="3">
    <source>
        <dbReference type="ARBA" id="ARBA00022989"/>
    </source>
</evidence>
<dbReference type="SUPFAM" id="SSF49299">
    <property type="entry name" value="PKD domain"/>
    <property type="match status" value="4"/>
</dbReference>
<gene>
    <name evidence="9" type="ordered locus">Niako_5329</name>
</gene>
<keyword evidence="2" id="KW-0812">Transmembrane</keyword>
<evidence type="ECO:0000259" key="6">
    <source>
        <dbReference type="PROSITE" id="PS50093"/>
    </source>
</evidence>
<dbReference type="Gene3D" id="2.60.120.380">
    <property type="match status" value="1"/>
</dbReference>
<dbReference type="Pfam" id="PF24606">
    <property type="entry name" value="CEMIP_beta-hel"/>
    <property type="match status" value="1"/>
</dbReference>
<dbReference type="InterPro" id="IPR019316">
    <property type="entry name" value="G8_domain"/>
</dbReference>
<dbReference type="InterPro" id="IPR055401">
    <property type="entry name" value="CEMIP_beta-hel_dom"/>
</dbReference>
<keyword evidence="5" id="KW-0325">Glycoprotein</keyword>
<keyword evidence="3" id="KW-1133">Transmembrane helix</keyword>
<dbReference type="EMBL" id="CP003178">
    <property type="protein sequence ID" value="AEW01566.1"/>
    <property type="molecule type" value="Genomic_DNA"/>
</dbReference>
<feature type="domain" description="PA14" evidence="8">
    <location>
        <begin position="645"/>
        <end position="784"/>
    </location>
</feature>
<proteinExistence type="predicted"/>
<dbReference type="InterPro" id="IPR029865">
    <property type="entry name" value="KIAA0319-like"/>
</dbReference>
<dbReference type="SMART" id="SM00758">
    <property type="entry name" value="PA14"/>
    <property type="match status" value="1"/>
</dbReference>
<evidence type="ECO:0000313" key="9">
    <source>
        <dbReference type="EMBL" id="AEW01566.1"/>
    </source>
</evidence>
<dbReference type="eggNOG" id="COG3291">
    <property type="taxonomic scope" value="Bacteria"/>
</dbReference>
<evidence type="ECO:0000259" key="7">
    <source>
        <dbReference type="PROSITE" id="PS51484"/>
    </source>
</evidence>
<dbReference type="PANTHER" id="PTHR46182">
    <property type="entry name" value="FI19480P1"/>
    <property type="match status" value="1"/>
</dbReference>